<name>S4XXD1_SORCE</name>
<dbReference type="PATRIC" id="fig|1254432.3.peg.5062"/>
<gene>
    <name evidence="3" type="ORF">SCE1572_22375</name>
</gene>
<feature type="domain" description="Fibronectin type-III" evidence="2">
    <location>
        <begin position="542"/>
        <end position="650"/>
    </location>
</feature>
<dbReference type="AlphaFoldDB" id="S4XXD1"/>
<dbReference type="KEGG" id="scu:SCE1572_22375"/>
<proteinExistence type="predicted"/>
<dbReference type="SUPFAM" id="SSF55486">
    <property type="entry name" value="Metalloproteases ('zincins'), catalytic domain"/>
    <property type="match status" value="1"/>
</dbReference>
<evidence type="ECO:0000259" key="2">
    <source>
        <dbReference type="PROSITE" id="PS50853"/>
    </source>
</evidence>
<dbReference type="InterPro" id="IPR036116">
    <property type="entry name" value="FN3_sf"/>
</dbReference>
<reference evidence="3 4" key="1">
    <citation type="journal article" date="2013" name="Sci. Rep.">
        <title>Extraordinary expansion of a Sorangium cellulosum genome from an alkaline milieu.</title>
        <authorList>
            <person name="Han K."/>
            <person name="Li Z.F."/>
            <person name="Peng R."/>
            <person name="Zhu L.P."/>
            <person name="Zhou T."/>
            <person name="Wang L.G."/>
            <person name="Li S.G."/>
            <person name="Zhang X.B."/>
            <person name="Hu W."/>
            <person name="Wu Z.H."/>
            <person name="Qin N."/>
            <person name="Li Y.Z."/>
        </authorList>
    </citation>
    <scope>NUCLEOTIDE SEQUENCE [LARGE SCALE GENOMIC DNA]</scope>
    <source>
        <strain evidence="3 4">So0157-2</strain>
    </source>
</reference>
<dbReference type="eggNOG" id="COG4412">
    <property type="taxonomic scope" value="Bacteria"/>
</dbReference>
<dbReference type="InterPro" id="IPR003961">
    <property type="entry name" value="FN3_dom"/>
</dbReference>
<dbReference type="SUPFAM" id="SSF49265">
    <property type="entry name" value="Fibronectin type III"/>
    <property type="match status" value="1"/>
</dbReference>
<feature type="compositionally biased region" description="Low complexity" evidence="1">
    <location>
        <begin position="10"/>
        <end position="24"/>
    </location>
</feature>
<evidence type="ECO:0000256" key="1">
    <source>
        <dbReference type="SAM" id="MobiDB-lite"/>
    </source>
</evidence>
<dbReference type="PROSITE" id="PS50853">
    <property type="entry name" value="FN3"/>
    <property type="match status" value="1"/>
</dbReference>
<dbReference type="eggNOG" id="COG3055">
    <property type="taxonomic scope" value="Bacteria"/>
</dbReference>
<protein>
    <recommendedName>
        <fullName evidence="2">Fibronectin type-III domain-containing protein</fullName>
    </recommendedName>
</protein>
<organism evidence="3 4">
    <name type="scientific">Sorangium cellulosum So0157-2</name>
    <dbReference type="NCBI Taxonomy" id="1254432"/>
    <lineage>
        <taxon>Bacteria</taxon>
        <taxon>Pseudomonadati</taxon>
        <taxon>Myxococcota</taxon>
        <taxon>Polyangia</taxon>
        <taxon>Polyangiales</taxon>
        <taxon>Polyangiaceae</taxon>
        <taxon>Sorangium</taxon>
    </lineage>
</organism>
<accession>S4XXD1</accession>
<evidence type="ECO:0000313" key="4">
    <source>
        <dbReference type="Proteomes" id="UP000014803"/>
    </source>
</evidence>
<dbReference type="InterPro" id="IPR013783">
    <property type="entry name" value="Ig-like_fold"/>
</dbReference>
<sequence length="1172" mass="121655">MAGCGGEDTPSSIAAPASNPPQAAKTYGREVKGGRVHKGRDIALPATRSLNAADVLPLVKDELKVALGPLTARDFETASQHVERTPARATLSHVSYRQVRDGVPIFGTYLNLTLRADRNGGSKLAASSHHLYQDAAVDTEDKVGEERANALARQVLRAQPDARVAKAERVIRPIAGALQMVWDISLAGRHERVLVIANGPSAGRVLTIDDRVFEVVSGSVSGFTVSGGAPGASGGTVAQTSLPHTRVTGPGTLVHADAAGAFSVDVPLGSPLQATLNGRAATVENVSGPNLVAAAAAAPGAGLVFSSAGAGEQEIAQTTAYRYVDAARSFLEANGLAPDALGEPLPTNVNLNDFCNAYYDPGAISINFFLSGGGCNNSAIDSVIAHEYGHFVDDRFGGIYDGGLSEGWGDTLACLLLKDPLVGGGITDDGGLIRTCDNDYVYPPGGWDEAHSLGQSWAGFVWHARANLIGELGEAAGDALARALVLPSFPSNAPDIPTAVREVFLRDDDDGNLENGTLHWGPLWASAQLHGLTFALTTDVTPPGQVTDLTAVDAGATSAVVQFTSPGDDGLEGTPTAYEIGWSLYPLDDSNFSSAKLTSAPPAQPAGWLVQAQIDGLPPTATVYVAMRAVDEAGNVGPVSNNVQVTTEGGVVVYSEGFEGDSGGWSSDGLWHITTRRASEGERSFWYGLEETGTYDTGSTNAGTLTLPVIDLTGVSSPFLVVDQFIHVEGGLYYDAATIVVTDIDDPGNVAVFPRTTSWTNGTFEPRFESLAGFADRRITIAFSFDTIDGAINDFEGWYIDNVRVVGEETTSCAHGKCEQGGPLDPACDPCVASVCAFDSYCCEVAWDAACVDEVATICGETCEADTCGDGVCGEGEDCGSCSLDCGSCPTCEHEVCDPGAPLDPACDPCAQAVCAADPYCCSNEWDRVCVEQAANTCGVVCQDACEHDLCSPGGALDSQCDPCVSAVCAADPYCCNNSWDRACVEQAANTCGLTCTQACSHDLCSAGEGLDPACDPCASAVCAADPYCCNNSWDRACVEQAANTCGLTCTQACSHDLCSAGEGLDPACDPCASAVCAADPYCCNNAWDARCVDQAASACGLSCGCSHDVCDTGVALDAGCDWCVSEVCAQDPYCCNNAWDDRCVGTANNVCGLTCSFDARAAALPREPARR</sequence>
<dbReference type="SMART" id="SM00060">
    <property type="entry name" value="FN3"/>
    <property type="match status" value="1"/>
</dbReference>
<feature type="region of interest" description="Disordered" evidence="1">
    <location>
        <begin position="1"/>
        <end position="28"/>
    </location>
</feature>
<dbReference type="Proteomes" id="UP000014803">
    <property type="component" value="Chromosome"/>
</dbReference>
<dbReference type="EMBL" id="CP003969">
    <property type="protein sequence ID" value="AGP36996.1"/>
    <property type="molecule type" value="Genomic_DNA"/>
</dbReference>
<dbReference type="Gene3D" id="2.60.40.10">
    <property type="entry name" value="Immunoglobulins"/>
    <property type="match status" value="1"/>
</dbReference>
<dbReference type="STRING" id="1254432.SCE1572_22375"/>
<evidence type="ECO:0000313" key="3">
    <source>
        <dbReference type="EMBL" id="AGP36996.1"/>
    </source>
</evidence>
<dbReference type="HOGENOM" id="CLU_273948_0_0_7"/>
<dbReference type="eggNOG" id="COG3227">
    <property type="taxonomic scope" value="Bacteria"/>
</dbReference>